<keyword evidence="2" id="KW-1185">Reference proteome</keyword>
<dbReference type="PANTHER" id="PTHR12138">
    <property type="entry name" value="PRIMATE-EXPANDED PROTEIN FAMILY"/>
    <property type="match status" value="1"/>
</dbReference>
<sequence length="80" mass="8570">LKTSLLSTGVKSYCVARLEHRHVISAHCNLCLLGSSDSPASASQVAGTTGVCHHTQLIFPFLVETVFYHVGQDSLDLLTS</sequence>
<dbReference type="Proteomes" id="UP000008225">
    <property type="component" value="Chromosome 15"/>
</dbReference>
<proteinExistence type="predicted"/>
<protein>
    <submittedName>
        <fullName evidence="1">Uncharacterized protein</fullName>
    </submittedName>
</protein>
<name>A0A8I3WNM1_CALJA</name>
<reference evidence="1" key="3">
    <citation type="submission" date="2025-09" db="UniProtKB">
        <authorList>
            <consortium name="Ensembl"/>
        </authorList>
    </citation>
    <scope>IDENTIFICATION</scope>
</reference>
<reference evidence="1 2" key="1">
    <citation type="submission" date="2009-03" db="EMBL/GenBank/DDBJ databases">
        <authorList>
            <person name="Warren W."/>
            <person name="Ye L."/>
            <person name="Minx P."/>
            <person name="Worley K."/>
            <person name="Gibbs R."/>
            <person name="Wilson R.K."/>
        </authorList>
    </citation>
    <scope>NUCLEOTIDE SEQUENCE [LARGE SCALE GENOMIC DNA]</scope>
</reference>
<dbReference type="PANTHER" id="PTHR12138:SF162">
    <property type="entry name" value="CHROMOSOME UNDETERMINED SCAFFOLD_275, WHOLE GENOME SHOTGUN SEQUENCE"/>
    <property type="match status" value="1"/>
</dbReference>
<dbReference type="PRINTS" id="PR02045">
    <property type="entry name" value="F138DOMAIN"/>
</dbReference>
<dbReference type="GeneTree" id="ENSGT01150000286943"/>
<reference evidence="1" key="2">
    <citation type="submission" date="2025-08" db="UniProtKB">
        <authorList>
            <consortium name="Ensembl"/>
        </authorList>
    </citation>
    <scope>IDENTIFICATION</scope>
</reference>
<dbReference type="AlphaFoldDB" id="A0A8I3WNM1"/>
<evidence type="ECO:0000313" key="2">
    <source>
        <dbReference type="Proteomes" id="UP000008225"/>
    </source>
</evidence>
<accession>A0A8I3WNM1</accession>
<dbReference type="OMA" id="YCVARLE"/>
<evidence type="ECO:0000313" key="1">
    <source>
        <dbReference type="Ensembl" id="ENSCJAP00000093397.1"/>
    </source>
</evidence>
<organism evidence="1 2">
    <name type="scientific">Callithrix jacchus</name>
    <name type="common">White-tufted-ear marmoset</name>
    <name type="synonym">Simia Jacchus</name>
    <dbReference type="NCBI Taxonomy" id="9483"/>
    <lineage>
        <taxon>Eukaryota</taxon>
        <taxon>Metazoa</taxon>
        <taxon>Chordata</taxon>
        <taxon>Craniata</taxon>
        <taxon>Vertebrata</taxon>
        <taxon>Euteleostomi</taxon>
        <taxon>Mammalia</taxon>
        <taxon>Eutheria</taxon>
        <taxon>Euarchontoglires</taxon>
        <taxon>Primates</taxon>
        <taxon>Haplorrhini</taxon>
        <taxon>Platyrrhini</taxon>
        <taxon>Cebidae</taxon>
        <taxon>Callitrichinae</taxon>
        <taxon>Callithrix</taxon>
        <taxon>Callithrix</taxon>
    </lineage>
</organism>
<dbReference type="Ensembl" id="ENSCJAT00000141313.1">
    <property type="protein sequence ID" value="ENSCJAP00000093397.1"/>
    <property type="gene ID" value="ENSCJAG00000078658.1"/>
</dbReference>